<comment type="function">
    <text evidence="14">Member of the two-component regulatory system NreB/NreC involved in the control of dissimilatory nitrate/nitrite reduction in response to oxygen. NreB functions as a direct oxygen sensor histidine kinase which is autophosphorylated, in the absence of oxygen, probably at the conserved histidine residue, and transfers its phosphate group probably to a conserved aspartate residue of NreC. NreB/NreC activates the expression of the nitrate (narGHJI) and nitrite (nir) reductase operons, as well as the putative nitrate transporter gene narT.</text>
</comment>
<feature type="transmembrane region" description="Helical" evidence="17">
    <location>
        <begin position="77"/>
        <end position="108"/>
    </location>
</feature>
<dbReference type="KEGG" id="kphy:AOZ06_24145"/>
<keyword evidence="17" id="KW-0812">Transmembrane</keyword>
<dbReference type="GO" id="GO:0051539">
    <property type="term" value="F:4 iron, 4 sulfur cluster binding"/>
    <property type="evidence" value="ECO:0007669"/>
    <property type="project" value="UniProtKB-KW"/>
</dbReference>
<dbReference type="GO" id="GO:0016020">
    <property type="term" value="C:membrane"/>
    <property type="evidence" value="ECO:0007669"/>
    <property type="project" value="InterPro"/>
</dbReference>
<dbReference type="PANTHER" id="PTHR24421">
    <property type="entry name" value="NITRATE/NITRITE SENSOR PROTEIN NARX-RELATED"/>
    <property type="match status" value="1"/>
</dbReference>
<dbReference type="RefSeq" id="WP_054296876.1">
    <property type="nucleotide sequence ID" value="NZ_CP012752.1"/>
</dbReference>
<dbReference type="Gene3D" id="1.20.5.1930">
    <property type="match status" value="1"/>
</dbReference>
<feature type="domain" description="Histidine kinase" evidence="18">
    <location>
        <begin position="196"/>
        <end position="394"/>
    </location>
</feature>
<dbReference type="EMBL" id="CP012752">
    <property type="protein sequence ID" value="ALG15022.1"/>
    <property type="molecule type" value="Genomic_DNA"/>
</dbReference>
<comment type="subcellular location">
    <subcellularLocation>
        <location evidence="3">Cytoplasm</location>
    </subcellularLocation>
</comment>
<evidence type="ECO:0000256" key="11">
    <source>
        <dbReference type="ARBA" id="ARBA00023004"/>
    </source>
</evidence>
<evidence type="ECO:0000313" key="19">
    <source>
        <dbReference type="EMBL" id="ALG15022.1"/>
    </source>
</evidence>
<dbReference type="PRINTS" id="PR00344">
    <property type="entry name" value="BCTRLSENSOR"/>
</dbReference>
<keyword evidence="6" id="KW-0004">4Fe-4S</keyword>
<comment type="cofactor">
    <cofactor evidence="2">
        <name>[4Fe-4S] cluster</name>
        <dbReference type="ChEBI" id="CHEBI:49883"/>
    </cofactor>
</comment>
<evidence type="ECO:0000256" key="17">
    <source>
        <dbReference type="SAM" id="Phobius"/>
    </source>
</evidence>
<dbReference type="SMART" id="SM00387">
    <property type="entry name" value="HATPase_c"/>
    <property type="match status" value="1"/>
</dbReference>
<feature type="transmembrane region" description="Helical" evidence="17">
    <location>
        <begin position="115"/>
        <end position="134"/>
    </location>
</feature>
<dbReference type="Pfam" id="PF07730">
    <property type="entry name" value="HisKA_3"/>
    <property type="match status" value="1"/>
</dbReference>
<dbReference type="OrthoDB" id="144293at2"/>
<evidence type="ECO:0000256" key="16">
    <source>
        <dbReference type="SAM" id="MobiDB-lite"/>
    </source>
</evidence>
<dbReference type="STRING" id="860235.AOZ06_24145"/>
<gene>
    <name evidence="19" type="ORF">AOZ06_24145</name>
</gene>
<feature type="transmembrane region" description="Helical" evidence="17">
    <location>
        <begin position="20"/>
        <end position="38"/>
    </location>
</feature>
<protein>
    <recommendedName>
        <fullName evidence="5">Oxygen sensor histidine kinase NreB</fullName>
        <ecNumber evidence="4">2.7.13.3</ecNumber>
    </recommendedName>
    <alternativeName>
        <fullName evidence="15">Nitrogen regulation protein B</fullName>
    </alternativeName>
</protein>
<evidence type="ECO:0000256" key="13">
    <source>
        <dbReference type="ARBA" id="ARBA00023014"/>
    </source>
</evidence>
<evidence type="ECO:0000256" key="9">
    <source>
        <dbReference type="ARBA" id="ARBA00022723"/>
    </source>
</evidence>
<dbReference type="SUPFAM" id="SSF55874">
    <property type="entry name" value="ATPase domain of HSP90 chaperone/DNA topoisomerase II/histidine kinase"/>
    <property type="match status" value="1"/>
</dbReference>
<dbReference type="GO" id="GO:0046872">
    <property type="term" value="F:metal ion binding"/>
    <property type="evidence" value="ECO:0007669"/>
    <property type="project" value="UniProtKB-KW"/>
</dbReference>
<dbReference type="Pfam" id="PF02518">
    <property type="entry name" value="HATPase_c"/>
    <property type="match status" value="1"/>
</dbReference>
<reference evidence="19 20" key="1">
    <citation type="submission" date="2015-07" db="EMBL/GenBank/DDBJ databases">
        <title>Genome sequencing of Kibdelosporangium phytohabitans.</title>
        <authorList>
            <person name="Qin S."/>
            <person name="Xing K."/>
        </authorList>
    </citation>
    <scope>NUCLEOTIDE SEQUENCE [LARGE SCALE GENOMIC DNA]</scope>
    <source>
        <strain evidence="19 20">KLBMP1111</strain>
    </source>
</reference>
<dbReference type="InterPro" id="IPR036890">
    <property type="entry name" value="HATPase_C_sf"/>
</dbReference>
<evidence type="ECO:0000256" key="6">
    <source>
        <dbReference type="ARBA" id="ARBA00022485"/>
    </source>
</evidence>
<evidence type="ECO:0000256" key="15">
    <source>
        <dbReference type="ARBA" id="ARBA00030800"/>
    </source>
</evidence>
<organism evidence="19 20">
    <name type="scientific">Kibdelosporangium phytohabitans</name>
    <dbReference type="NCBI Taxonomy" id="860235"/>
    <lineage>
        <taxon>Bacteria</taxon>
        <taxon>Bacillati</taxon>
        <taxon>Actinomycetota</taxon>
        <taxon>Actinomycetes</taxon>
        <taxon>Pseudonocardiales</taxon>
        <taxon>Pseudonocardiaceae</taxon>
        <taxon>Kibdelosporangium</taxon>
    </lineage>
</organism>
<dbReference type="InterPro" id="IPR050482">
    <property type="entry name" value="Sensor_HK_TwoCompSys"/>
</dbReference>
<feature type="transmembrane region" description="Helical" evidence="17">
    <location>
        <begin position="50"/>
        <end position="71"/>
    </location>
</feature>
<keyword evidence="20" id="KW-1185">Reference proteome</keyword>
<evidence type="ECO:0000256" key="4">
    <source>
        <dbReference type="ARBA" id="ARBA00012438"/>
    </source>
</evidence>
<dbReference type="GO" id="GO:0046983">
    <property type="term" value="F:protein dimerization activity"/>
    <property type="evidence" value="ECO:0007669"/>
    <property type="project" value="InterPro"/>
</dbReference>
<dbReference type="CDD" id="cd16917">
    <property type="entry name" value="HATPase_UhpB-NarQ-NarX-like"/>
    <property type="match status" value="1"/>
</dbReference>
<evidence type="ECO:0000256" key="3">
    <source>
        <dbReference type="ARBA" id="ARBA00004496"/>
    </source>
</evidence>
<dbReference type="InterPro" id="IPR004358">
    <property type="entry name" value="Sig_transdc_His_kin-like_C"/>
</dbReference>
<dbReference type="PROSITE" id="PS50109">
    <property type="entry name" value="HIS_KIN"/>
    <property type="match status" value="1"/>
</dbReference>
<evidence type="ECO:0000256" key="7">
    <source>
        <dbReference type="ARBA" id="ARBA00022490"/>
    </source>
</evidence>
<evidence type="ECO:0000256" key="14">
    <source>
        <dbReference type="ARBA" id="ARBA00024827"/>
    </source>
</evidence>
<evidence type="ECO:0000313" key="20">
    <source>
        <dbReference type="Proteomes" id="UP000063699"/>
    </source>
</evidence>
<dbReference type="PANTHER" id="PTHR24421:SF62">
    <property type="entry name" value="SENSORY TRANSDUCTION HISTIDINE KINASE"/>
    <property type="match status" value="1"/>
</dbReference>
<keyword evidence="7" id="KW-0963">Cytoplasm</keyword>
<dbReference type="InterPro" id="IPR011712">
    <property type="entry name" value="Sig_transdc_His_kin_sub3_dim/P"/>
</dbReference>
<dbReference type="InterPro" id="IPR017205">
    <property type="entry name" value="Sig_transdc_His_kinase_ChrS"/>
</dbReference>
<keyword evidence="12" id="KW-0902">Two-component regulatory system</keyword>
<keyword evidence="9" id="KW-0479">Metal-binding</keyword>
<keyword evidence="17" id="KW-1133">Transmembrane helix</keyword>
<keyword evidence="11" id="KW-0408">Iron</keyword>
<keyword evidence="8" id="KW-0808">Transferase</keyword>
<evidence type="ECO:0000256" key="5">
    <source>
        <dbReference type="ARBA" id="ARBA00017322"/>
    </source>
</evidence>
<evidence type="ECO:0000259" key="18">
    <source>
        <dbReference type="PROSITE" id="PS50109"/>
    </source>
</evidence>
<dbReference type="Proteomes" id="UP000063699">
    <property type="component" value="Chromosome"/>
</dbReference>
<feature type="transmembrane region" description="Helical" evidence="17">
    <location>
        <begin position="140"/>
        <end position="158"/>
    </location>
</feature>
<evidence type="ECO:0000256" key="10">
    <source>
        <dbReference type="ARBA" id="ARBA00022777"/>
    </source>
</evidence>
<dbReference type="GO" id="GO:0005737">
    <property type="term" value="C:cytoplasm"/>
    <property type="evidence" value="ECO:0007669"/>
    <property type="project" value="UniProtKB-SubCell"/>
</dbReference>
<dbReference type="InterPro" id="IPR003594">
    <property type="entry name" value="HATPase_dom"/>
</dbReference>
<name>A0A0N9I4Q4_9PSEU</name>
<feature type="region of interest" description="Disordered" evidence="16">
    <location>
        <begin position="257"/>
        <end position="292"/>
    </location>
</feature>
<dbReference type="PIRSF" id="PIRSF037434">
    <property type="entry name" value="STHK_ChrS"/>
    <property type="match status" value="1"/>
</dbReference>
<sequence>MADTAAQDTSVGTRSTRLNAAMHAGFFLLLAASVSRFVSAHGLHGATPLILVLTGALTVVHVAGVLWWSGLGRWRPVWLAVVIATWLGLVVAAPSFAWCAVPLFFVCLQVLRPRAVVVVVVLFTVSVILAQVRVAPGFELSLVLAPVAVALIATMTFLQLDRDRLRQQELIGDLLRTRDELAESQRVAGVVQERERLAREIHDTLAQGLSSMRMLLQAALRSWTTQPDLARTHVTRAVDAAGDNLDEARRFVRDLSSPRLDGTDLTGPLRDLAEQTGTPDGPAVRFETSGDPYPLTPEVEAGLLRVAQGALANVTEHAQATRAAVTLTYLADEVVLDVRDDGAGFDPAAVRTTPGRGYGLRMIGERVSALGGTLVVESAPGEGTALAVTVPRPGAR</sequence>
<evidence type="ECO:0000256" key="8">
    <source>
        <dbReference type="ARBA" id="ARBA00022679"/>
    </source>
</evidence>
<dbReference type="InterPro" id="IPR005467">
    <property type="entry name" value="His_kinase_dom"/>
</dbReference>
<keyword evidence="10 19" id="KW-0418">Kinase</keyword>
<keyword evidence="17" id="KW-0472">Membrane</keyword>
<evidence type="ECO:0000256" key="12">
    <source>
        <dbReference type="ARBA" id="ARBA00023012"/>
    </source>
</evidence>
<comment type="catalytic activity">
    <reaction evidence="1">
        <text>ATP + protein L-histidine = ADP + protein N-phospho-L-histidine.</text>
        <dbReference type="EC" id="2.7.13.3"/>
    </reaction>
</comment>
<keyword evidence="13" id="KW-0411">Iron-sulfur</keyword>
<evidence type="ECO:0000256" key="2">
    <source>
        <dbReference type="ARBA" id="ARBA00001966"/>
    </source>
</evidence>
<dbReference type="Gene3D" id="3.30.565.10">
    <property type="entry name" value="Histidine kinase-like ATPase, C-terminal domain"/>
    <property type="match status" value="1"/>
</dbReference>
<evidence type="ECO:0000256" key="1">
    <source>
        <dbReference type="ARBA" id="ARBA00000085"/>
    </source>
</evidence>
<proteinExistence type="predicted"/>
<dbReference type="EC" id="2.7.13.3" evidence="4"/>
<dbReference type="AlphaFoldDB" id="A0A0N9I4Q4"/>
<accession>A0A0N9I4Q4</accession>
<dbReference type="GO" id="GO:0000155">
    <property type="term" value="F:phosphorelay sensor kinase activity"/>
    <property type="evidence" value="ECO:0007669"/>
    <property type="project" value="InterPro"/>
</dbReference>